<organism evidence="1 2">
    <name type="scientific">Flavobacterium franklandianum</name>
    <dbReference type="NCBI Taxonomy" id="2594430"/>
    <lineage>
        <taxon>Bacteria</taxon>
        <taxon>Pseudomonadati</taxon>
        <taxon>Bacteroidota</taxon>
        <taxon>Flavobacteriia</taxon>
        <taxon>Flavobacteriales</taxon>
        <taxon>Flavobacteriaceae</taxon>
        <taxon>Flavobacterium</taxon>
    </lineage>
</organism>
<name>A0A553CTT7_9FLAO</name>
<dbReference type="Proteomes" id="UP000318585">
    <property type="component" value="Unassembled WGS sequence"/>
</dbReference>
<evidence type="ECO:0000313" key="2">
    <source>
        <dbReference type="Proteomes" id="UP000318585"/>
    </source>
</evidence>
<evidence type="ECO:0000313" key="1">
    <source>
        <dbReference type="EMBL" id="TRX23942.1"/>
    </source>
</evidence>
<keyword evidence="2" id="KW-1185">Reference proteome</keyword>
<gene>
    <name evidence="1" type="ORF">FNW17_01840</name>
</gene>
<accession>A0A553CTT7</accession>
<dbReference type="RefSeq" id="WP_143391567.1">
    <property type="nucleotide sequence ID" value="NZ_VJZQ01000026.1"/>
</dbReference>
<reference evidence="1 2" key="1">
    <citation type="submission" date="2019-07" db="EMBL/GenBank/DDBJ databases">
        <title>Novel species of Flavobacterium.</title>
        <authorList>
            <person name="Liu Q."/>
            <person name="Xin Y.-H."/>
        </authorList>
    </citation>
    <scope>NUCLEOTIDE SEQUENCE [LARGE SCALE GENOMIC DNA]</scope>
    <source>
        <strain evidence="1 2">LB3P56</strain>
    </source>
</reference>
<sequence>MSKKLLLFIITILSLEGYSQITFEKGYIIDNSNQKIECLIKNIDWIFNPVNLEYKISEESEPISADIKLIKEFEIFKNSKFIRKTVKIDLSNENISNLSINKNPEFVEKTLFLRVLIEGVSNLYQYESNGLSRFFYTKNNSEQVEQLIYKNFFVANNTVATNNQFKQQLWIDLKCESIELNTVEKLEYSKNSLLKFFKKYYECTNPDSLIVEEKKEQRDLFNFSIRPRINNSSVSVQNLKVTTSKVNFNNELDFGFGVEAEFIFPFNKNKWTFAIEPTYQSFNSEETINSDYIGGTKLIVNVDYNSIEVPLSLRHYFFFNKNSKLFINASYVLDFSFNSSILFKSPDNFIYDDLKLKSNGNFAMGIGYKFEDKYSMEMRYQFDRDILPISESYVWDAKYNAISVIFGYTIF</sequence>
<dbReference type="AlphaFoldDB" id="A0A553CTT7"/>
<dbReference type="EMBL" id="VJZR01000001">
    <property type="protein sequence ID" value="TRX23942.1"/>
    <property type="molecule type" value="Genomic_DNA"/>
</dbReference>
<proteinExistence type="predicted"/>
<protein>
    <submittedName>
        <fullName evidence="1">tRNA modification GTPase</fullName>
    </submittedName>
</protein>
<dbReference type="OrthoDB" id="921445at2"/>
<comment type="caution">
    <text evidence="1">The sequence shown here is derived from an EMBL/GenBank/DDBJ whole genome shotgun (WGS) entry which is preliminary data.</text>
</comment>